<evidence type="ECO:0000256" key="3">
    <source>
        <dbReference type="ARBA" id="ARBA00022737"/>
    </source>
</evidence>
<dbReference type="SMART" id="SM00112">
    <property type="entry name" value="CA"/>
    <property type="match status" value="10"/>
</dbReference>
<feature type="domain" description="Cadherin" evidence="9">
    <location>
        <begin position="1183"/>
        <end position="1255"/>
    </location>
</feature>
<keyword evidence="4" id="KW-0106">Calcium</keyword>
<dbReference type="Gene3D" id="2.60.40.3440">
    <property type="match status" value="17"/>
</dbReference>
<feature type="domain" description="Cadherin" evidence="9">
    <location>
        <begin position="65"/>
        <end position="140"/>
    </location>
</feature>
<dbReference type="InterPro" id="IPR002126">
    <property type="entry name" value="Cadherin-like_dom"/>
</dbReference>
<gene>
    <name evidence="10" type="ORF">BST17_27935</name>
</gene>
<dbReference type="Gene3D" id="2.60.40.2810">
    <property type="match status" value="2"/>
</dbReference>
<feature type="region of interest" description="Disordered" evidence="8">
    <location>
        <begin position="509"/>
        <end position="528"/>
    </location>
</feature>
<keyword evidence="11" id="KW-1185">Reference proteome</keyword>
<keyword evidence="7" id="KW-0472">Membrane</keyword>
<organism evidence="10 11">
    <name type="scientific">Mycolicibacterium bacteremicum</name>
    <name type="common">Mycobacterium bacteremicum</name>
    <dbReference type="NCBI Taxonomy" id="564198"/>
    <lineage>
        <taxon>Bacteria</taxon>
        <taxon>Bacillati</taxon>
        <taxon>Actinomycetota</taxon>
        <taxon>Actinomycetes</taxon>
        <taxon>Mycobacteriales</taxon>
        <taxon>Mycobacteriaceae</taxon>
        <taxon>Mycolicibacterium</taxon>
    </lineage>
</organism>
<dbReference type="GO" id="GO:0005911">
    <property type="term" value="C:cell-cell junction"/>
    <property type="evidence" value="ECO:0007669"/>
    <property type="project" value="TreeGrafter"/>
</dbReference>
<proteinExistence type="predicted"/>
<evidence type="ECO:0000313" key="11">
    <source>
        <dbReference type="Proteomes" id="UP000192366"/>
    </source>
</evidence>
<dbReference type="GO" id="GO:0005509">
    <property type="term" value="F:calcium ion binding"/>
    <property type="evidence" value="ECO:0007669"/>
    <property type="project" value="InterPro"/>
</dbReference>
<feature type="domain" description="Cadherin" evidence="9">
    <location>
        <begin position="900"/>
        <end position="975"/>
    </location>
</feature>
<feature type="domain" description="Cadherin" evidence="9">
    <location>
        <begin position="253"/>
        <end position="328"/>
    </location>
</feature>
<dbReference type="EMBL" id="MVHJ01000050">
    <property type="protein sequence ID" value="ORA01504.1"/>
    <property type="molecule type" value="Genomic_DNA"/>
</dbReference>
<comment type="subcellular location">
    <subcellularLocation>
        <location evidence="1">Membrane</location>
    </subcellularLocation>
</comment>
<evidence type="ECO:0000256" key="1">
    <source>
        <dbReference type="ARBA" id="ARBA00004370"/>
    </source>
</evidence>
<keyword evidence="6" id="KW-1133">Transmembrane helix</keyword>
<dbReference type="Proteomes" id="UP000192366">
    <property type="component" value="Unassembled WGS sequence"/>
</dbReference>
<dbReference type="PANTHER" id="PTHR24025:SF23">
    <property type="entry name" value="NEURAL-CADHERIN"/>
    <property type="match status" value="1"/>
</dbReference>
<keyword evidence="2" id="KW-0812">Transmembrane</keyword>
<evidence type="ECO:0000256" key="2">
    <source>
        <dbReference type="ARBA" id="ARBA00022692"/>
    </source>
</evidence>
<accession>A0A1W9YN81</accession>
<sequence>NGTWTYTPTTNYHGTDTFTYTVTDGTATSTPITVTLTIAAVNDAPTGTDSTIDADEDSTTIGGTLTATDIDSAGGSLSYALKNPAAHGTVTINADGTWTYTPATNYHGTDTFTYTVTDGALVSTPVTVTVHLAPVNDAPTGADSTVAGIEDSTRIGGQLTGSDVDNAAGDLSYTLDTDAVHGTVAVNPDGTWTYTPATDYTGTDSFTYTIDDGQSISAPVTVTLILPGVNDRPVGTAGLTRTGNEDTVITGTVTGTDTDTPAGNLTYALSAQAGHGTVIVNSDGTWTYTPAPDYHGTDTFTFTVYDQKLYSAPVAVTIHVTAVNDAPTGTDTAVSIVEDGGTTGGTLVGTDVDSTALSYALSGAAGRGTAAVGADGTWTYTPATNYSGTDSFTYTITDGTGSSAPITVTVTVTPANDAPTGTDTAVTADEDSTTIGGTLVGVDIDGDVLTYLVGTPAAHGTVTLNSNGTWTYTPTADFNGTDSFTYTVSDGALTSNPVTVTVTIAPVNDAPTADDSEASGSEGTPFGGTLVAADIDSDTGDLRYKLGEQAANGTVTVNADGTWTYTPDPGFHGDDFFTYTVDDGSADSAPVTVVLHVAAVNGAPVGQAGSATGDEDTVISGTLTGTDPDGDTTLTYSLNTQATHGTVTVNSDGTWTYTPATNYHGPDTFTYTVFDGALRSDPATVIIAVIAVNDVPTGSDTGIDVTEDVTAGGTFTGADVDTGASLSYTLQNQAVHGTVTVNSDGTWTYTPATNYHGIDTFTYTITDGQAISTPVTVTVTVTAVNDAPTGTTGLSGSGSEDTTLTGTLTGADIDGDSVTFGLGTQAGHGTVTVNPEGTWTYTPTANYHGTDTFTYTVTDGTLTSTPVTVTLTVAAVNDAPVGTDSAVAADEDSTTIGGTLAGTDFDSAGGSLSYTLTNQAGHGTAAINADGTWTYTPAANYHGSDTFTYTIDDGSLTSAPVTVTITIAAVNDAPTGTTGLTGSGNEDTTLTGTLTGTDIDGDTTTYALSAQAGHGTVTVNPDGTWTYTPTANYHGTDTFTYTVTDGTLTSTPVTVTLTVTAVNDAPTGTTGLTGSGTEDTTLTGTLTGTDIDGDTTTYALSAQAGHGTVTINPDGTWTYTPTANYHGTDTFTYTVTDGTLTSTPVTVTLTVTAVNDLPTGTDSVVDADEDATTIGGTLTGSDIEATDPSRLSYVLDTDVAHGTVEVNEDGTWTYTPNADYTGTDSFTYIVVDADGAFSEPVTVTINLNPVNDAPVGTAGLTGTGTEDNLIAGTLTGTDTDGDALDYALGAQATHGTVTVNSNGTWTYTPAANFSGTDTFTYTVTDGTATSAPVTVTLTVTAVNDAPSGTAGLTGSGAEDNAITGTLTGTDVDGDTLTYALSGQATHGTVTVDSNGTWTYTPATNYHGTDTFTYTVSDGRGEVSTPVTVNLTIAAVNDAPVAQGDSFSTAEDTALNTGNLLSNDTDVDGNTVVVLSNTQPTHGSVTVNSDGSFSYVPDPDYNGTDGFSYTISDQNGLTSTASVTIAVTAVNDRPVGIADSFTTDEDTPYTGTVLGNDTDADGNSLTAIVVVGPQHGSLQWNSNGTFTYTPYLNYNGTDTFTYQASDGPLTSTATLVTMTVTAVNDVPTAGGSVTGGSGAEDSTIAGTVSFGDTDTADATAPDSTTLSVTTQAQHGSVTLNQNGSYTYTPTGNYAGTDTFTYTVTDSHGATATATVNLTVTPVNDAPAAAGDSFGTVQQSAVKSNPTQIIGNVLTNDTDVDAGDTRTVTGYTQPVASNGSTGTIGTVAVAANGNVIYTPPANGYHNYDGVVTFGYTITDSSGATSTATASFSLNDDIAPTAVDVQTVNTGSTGLLNAGDSITYTFSEPIDPSTLIAGWDGSGSRMVTVRVNDGAVVSLLGLEVLGTNDSLQIYDSSNSTQLASLGTASLGTGSYALTTLGLGGLLGTYYHFDGSTMTMSGDRTSVTITLGTYTSDSVAGLGAPVRTTNLANNTLQWFSSTAAKDIAGTGGSGNTVTETGTADRDF</sequence>
<dbReference type="NCBIfam" id="NF012211">
    <property type="entry name" value="tand_rpt_95"/>
    <property type="match status" value="20"/>
</dbReference>
<dbReference type="PANTHER" id="PTHR24025">
    <property type="entry name" value="DESMOGLEIN FAMILY MEMBER"/>
    <property type="match status" value="1"/>
</dbReference>
<dbReference type="STRING" id="564198.BST17_27935"/>
<dbReference type="GO" id="GO:0016020">
    <property type="term" value="C:membrane"/>
    <property type="evidence" value="ECO:0007669"/>
    <property type="project" value="UniProtKB-SubCell"/>
</dbReference>
<evidence type="ECO:0000256" key="4">
    <source>
        <dbReference type="ARBA" id="ARBA00022837"/>
    </source>
</evidence>
<evidence type="ECO:0000256" key="6">
    <source>
        <dbReference type="ARBA" id="ARBA00022989"/>
    </source>
</evidence>
<dbReference type="Pfam" id="PF17892">
    <property type="entry name" value="Cadherin_5"/>
    <property type="match status" value="2"/>
</dbReference>
<feature type="domain" description="Cadherin" evidence="9">
    <location>
        <begin position="994"/>
        <end position="1067"/>
    </location>
</feature>
<dbReference type="OrthoDB" id="5112730at2"/>
<reference evidence="10 11" key="1">
    <citation type="submission" date="2017-02" db="EMBL/GenBank/DDBJ databases">
        <title>The new phylogeny of genus Mycobacterium.</title>
        <authorList>
            <person name="Tortoli E."/>
            <person name="Trovato A."/>
            <person name="Cirillo D.M."/>
        </authorList>
    </citation>
    <scope>NUCLEOTIDE SEQUENCE [LARGE SCALE GENOMIC DNA]</scope>
    <source>
        <strain evidence="10 11">DSM 45578</strain>
    </source>
</reference>
<evidence type="ECO:0000256" key="7">
    <source>
        <dbReference type="ARBA" id="ARBA00023136"/>
    </source>
</evidence>
<evidence type="ECO:0000256" key="5">
    <source>
        <dbReference type="ARBA" id="ARBA00022889"/>
    </source>
</evidence>
<dbReference type="Pfam" id="PF17963">
    <property type="entry name" value="Big_9"/>
    <property type="match status" value="18"/>
</dbReference>
<protein>
    <recommendedName>
        <fullName evidence="9">Cadherin domain-containing protein</fullName>
    </recommendedName>
</protein>
<name>A0A1W9YN81_MYCBA</name>
<feature type="domain" description="Cadherin" evidence="9">
    <location>
        <begin position="1366"/>
        <end position="1440"/>
    </location>
</feature>
<dbReference type="RefSeq" id="WP_133053611.1">
    <property type="nucleotide sequence ID" value="NZ_MVHJ01000050.1"/>
</dbReference>
<feature type="domain" description="Cadherin" evidence="9">
    <location>
        <begin position="715"/>
        <end position="789"/>
    </location>
</feature>
<keyword evidence="3" id="KW-0677">Repeat</keyword>
<feature type="domain" description="Cadherin" evidence="9">
    <location>
        <begin position="806"/>
        <end position="881"/>
    </location>
</feature>
<comment type="caution">
    <text evidence="10">The sequence shown here is derived from an EMBL/GenBank/DDBJ whole genome shotgun (WGS) entry which is preliminary data.</text>
</comment>
<keyword evidence="5" id="KW-0130">Cell adhesion</keyword>
<dbReference type="InterPro" id="IPR050971">
    <property type="entry name" value="Cadherin-domain_protein"/>
</dbReference>
<evidence type="ECO:0000256" key="8">
    <source>
        <dbReference type="SAM" id="MobiDB-lite"/>
    </source>
</evidence>
<evidence type="ECO:0000313" key="10">
    <source>
        <dbReference type="EMBL" id="ORA01504.1"/>
    </source>
</evidence>
<evidence type="ECO:0000259" key="9">
    <source>
        <dbReference type="SMART" id="SM00112"/>
    </source>
</evidence>
<feature type="domain" description="Cadherin" evidence="9">
    <location>
        <begin position="1086"/>
        <end position="1159"/>
    </location>
</feature>
<dbReference type="InterPro" id="IPR041690">
    <property type="entry name" value="Cadherin_5"/>
</dbReference>
<dbReference type="InterPro" id="IPR010221">
    <property type="entry name" value="VCBS_dom"/>
</dbReference>
<dbReference type="NCBIfam" id="TIGR01965">
    <property type="entry name" value="VCBS_repeat"/>
    <property type="match status" value="17"/>
</dbReference>
<feature type="domain" description="Cadherin" evidence="9">
    <location>
        <begin position="623"/>
        <end position="697"/>
    </location>
</feature>
<dbReference type="GO" id="GO:0007156">
    <property type="term" value="P:homophilic cell adhesion via plasma membrane adhesion molecules"/>
    <property type="evidence" value="ECO:0007669"/>
    <property type="project" value="InterPro"/>
</dbReference>
<feature type="non-terminal residue" evidence="10">
    <location>
        <position position="1"/>
    </location>
</feature>